<protein>
    <submittedName>
        <fullName evidence="3">HECT domain-containing protein</fullName>
    </submittedName>
</protein>
<proteinExistence type="predicted"/>
<organism evidence="2 3">
    <name type="scientific">Macrostomum lignano</name>
    <dbReference type="NCBI Taxonomy" id="282301"/>
    <lineage>
        <taxon>Eukaryota</taxon>
        <taxon>Metazoa</taxon>
        <taxon>Spiralia</taxon>
        <taxon>Lophotrochozoa</taxon>
        <taxon>Platyhelminthes</taxon>
        <taxon>Rhabditophora</taxon>
        <taxon>Macrostomorpha</taxon>
        <taxon>Macrostomida</taxon>
        <taxon>Macrostomidae</taxon>
        <taxon>Macrostomum</taxon>
    </lineage>
</organism>
<name>A0A1I8HNN0_9PLAT</name>
<dbReference type="WBParaSite" id="maker-uti_cns_0007054-snap-gene-0.4-mRNA-1">
    <property type="protein sequence ID" value="maker-uti_cns_0007054-snap-gene-0.4-mRNA-1"/>
    <property type="gene ID" value="maker-uti_cns_0007054-snap-gene-0.4"/>
</dbReference>
<dbReference type="AlphaFoldDB" id="A0A1I8HNN0"/>
<accession>A0A1I8HNN0</accession>
<feature type="region of interest" description="Disordered" evidence="1">
    <location>
        <begin position="54"/>
        <end position="83"/>
    </location>
</feature>
<sequence length="536" mass="59399">IDPSSSDCGRARAVGRLPAPRAGRDLLLGPGSARRAAAAAGLAKAVRNCDEMMTEAGGLPDAPVDPDGEDCGGDEEGEDSERRAAAKVMKEFLLSALESLAKNKGGSEFASENRERLSTLLVHRLLEAEEQQTRRRQREGQQPGRFCPPAELAACALDGCEFEPRLSPEAECRPVAAWCRGGLRAVVHARCSAEEVAAADCEDVCWPARLLTFVSTVWHQLCLQLVSTVWHQLCLQFVSTVWQQLCLQLVSTVWHLVSAACVHCLASCVCSSCPLSGILRLQLVSTVWHLVSADCVPMQRIVSKFHRTASIFSRLPAKLCPSTRFHAAPQVELPDCHVTSISRSFDGEWAVPLPDGAACVTGRLKLFDTDSGELLRDLDSCDSVRLGGIVLSADGRLLVGKKQREPRVVQAYSMSDGSRLLNYKYESEPLGLLLPRWDRLLALLPWERQPVHLFELLVRNSVRNSMRNSVRNSLRNSMRNSVRNSLRNSVRNSLWNSLWNSVRNSVRNSLRNSMRNSVRNSLWNSLWNSVRNSMRN</sequence>
<keyword evidence="2" id="KW-1185">Reference proteome</keyword>
<dbReference type="SUPFAM" id="SSF50969">
    <property type="entry name" value="YVTN repeat-like/Quinoprotein amine dehydrogenase"/>
    <property type="match status" value="1"/>
</dbReference>
<evidence type="ECO:0000313" key="2">
    <source>
        <dbReference type="Proteomes" id="UP000095280"/>
    </source>
</evidence>
<dbReference type="InterPro" id="IPR011044">
    <property type="entry name" value="Quino_amine_DH_bsu"/>
</dbReference>
<feature type="compositionally biased region" description="Acidic residues" evidence="1">
    <location>
        <begin position="64"/>
        <end position="79"/>
    </location>
</feature>
<evidence type="ECO:0000256" key="1">
    <source>
        <dbReference type="SAM" id="MobiDB-lite"/>
    </source>
</evidence>
<dbReference type="Proteomes" id="UP000095280">
    <property type="component" value="Unplaced"/>
</dbReference>
<evidence type="ECO:0000313" key="3">
    <source>
        <dbReference type="WBParaSite" id="maker-uti_cns_0007054-snap-gene-0.4-mRNA-1"/>
    </source>
</evidence>
<reference evidence="3" key="1">
    <citation type="submission" date="2016-11" db="UniProtKB">
        <authorList>
            <consortium name="WormBaseParasite"/>
        </authorList>
    </citation>
    <scope>IDENTIFICATION</scope>
</reference>